<feature type="chain" id="PRO_5005206991" description="GH18 domain-containing protein" evidence="2">
    <location>
        <begin position="28"/>
        <end position="434"/>
    </location>
</feature>
<feature type="domain" description="GH18" evidence="3">
    <location>
        <begin position="43"/>
        <end position="434"/>
    </location>
</feature>
<dbReference type="GO" id="GO:0030246">
    <property type="term" value="F:carbohydrate binding"/>
    <property type="evidence" value="ECO:0007669"/>
    <property type="project" value="InterPro"/>
</dbReference>
<dbReference type="InterPro" id="IPR001223">
    <property type="entry name" value="Glyco_hydro18_cat"/>
</dbReference>
<dbReference type="InterPro" id="IPR011583">
    <property type="entry name" value="Chitinase_II/V-like_cat"/>
</dbReference>
<feature type="compositionally biased region" description="Basic and acidic residues" evidence="1">
    <location>
        <begin position="266"/>
        <end position="283"/>
    </location>
</feature>
<dbReference type="PANTHER" id="PTHR46073">
    <property type="entry name" value="CHITINASE"/>
    <property type="match status" value="1"/>
</dbReference>
<dbReference type="SUPFAM" id="SSF51055">
    <property type="entry name" value="Carbohydrate binding domain"/>
    <property type="match status" value="1"/>
</dbReference>
<evidence type="ECO:0000256" key="2">
    <source>
        <dbReference type="SAM" id="SignalP"/>
    </source>
</evidence>
<dbReference type="InterPro" id="IPR036573">
    <property type="entry name" value="CBM_sf_5/12"/>
</dbReference>
<dbReference type="SMART" id="SM00636">
    <property type="entry name" value="Glyco_18"/>
    <property type="match status" value="1"/>
</dbReference>
<keyword evidence="2" id="KW-0732">Signal</keyword>
<dbReference type="GO" id="GO:0005975">
    <property type="term" value="P:carbohydrate metabolic process"/>
    <property type="evidence" value="ECO:0007669"/>
    <property type="project" value="InterPro"/>
</dbReference>
<sequence>MKKVCVVLFCASLLSLGLSPYMLKAFAQDLTSIPVGNEGEESFRIMGYYSANDNVDLEKAIQWESVTHVIYGSLYMEKDGRIPSPQDTEKLKELVLKAHEHGVKVLIDLKEADASAYAALPAEETIQKTFSEEVKNLIQTYGIDGINVDWASQGEKEKQLFYIELIHELDQISSESQTLLTLSVRHSNDKAKASELSEEVKSILAAVDWVNIMPTNDTETMSYEESKQTIAYWTEQVGEGNKITLSIPVSENLEPVETKSLAQEQSKPKDAEEMPKTEIKEETQETQETQEMKETKEARGTQETVQEKTNLALNKTGGVIVLENEENAEQNETTLKQIHSTVTETEEPEETQTENKVKNNMPKSIKWQPMKTYEQGEIVKHNGVLYMAQWPVQEFEPEKSNVAYSPWVVVGTNMGSVYALLHLQKECSNFYCFK</sequence>
<reference evidence="4 5" key="1">
    <citation type="journal article" date="2015" name="PLoS ONE">
        <title>Genome Sequence of Bacillus endophyticus and Analysis of Its Companion Mechanism in the Ketogulonigenium vulgare-Bacillus Strain Consortium.</title>
        <authorList>
            <person name="Jia N."/>
            <person name="Du J."/>
            <person name="Ding M.Z."/>
            <person name="Gao F."/>
            <person name="Yuan Y.J."/>
        </authorList>
    </citation>
    <scope>NUCLEOTIDE SEQUENCE [LARGE SCALE GENOMIC DNA]</scope>
    <source>
        <strain evidence="4 5">Hbe603</strain>
    </source>
</reference>
<feature type="compositionally biased region" description="Basic and acidic residues" evidence="1">
    <location>
        <begin position="290"/>
        <end position="300"/>
    </location>
</feature>
<dbReference type="GO" id="GO:0005576">
    <property type="term" value="C:extracellular region"/>
    <property type="evidence" value="ECO:0007669"/>
    <property type="project" value="InterPro"/>
</dbReference>
<proteinExistence type="predicted"/>
<feature type="region of interest" description="Disordered" evidence="1">
    <location>
        <begin position="255"/>
        <end position="306"/>
    </location>
</feature>
<dbReference type="Gene3D" id="3.20.20.80">
    <property type="entry name" value="Glycosidases"/>
    <property type="match status" value="1"/>
</dbReference>
<evidence type="ECO:0000259" key="3">
    <source>
        <dbReference type="PROSITE" id="PS51910"/>
    </source>
</evidence>
<dbReference type="AlphaFoldDB" id="A0A0H4KZ14"/>
<dbReference type="CDD" id="cd12215">
    <property type="entry name" value="ChiC_BD"/>
    <property type="match status" value="1"/>
</dbReference>
<dbReference type="PANTHER" id="PTHR46073:SF4">
    <property type="entry name" value="GH18 DOMAIN-CONTAINING PROTEIN"/>
    <property type="match status" value="1"/>
</dbReference>
<dbReference type="GO" id="GO:0008061">
    <property type="term" value="F:chitin binding"/>
    <property type="evidence" value="ECO:0007669"/>
    <property type="project" value="InterPro"/>
</dbReference>
<protein>
    <recommendedName>
        <fullName evidence="3">GH18 domain-containing protein</fullName>
    </recommendedName>
</protein>
<reference evidence="5" key="2">
    <citation type="submission" date="2015-06" db="EMBL/GenBank/DDBJ databases">
        <title>Genome Sequence of Bacillus endophyticus and Analysis of its Companion Mechanism in the Ketogulonigenium vulgare-Bacillus strain Consortium.</title>
        <authorList>
            <person name="Jia N."/>
            <person name="Du J."/>
            <person name="Ding M.-Z."/>
            <person name="Gao F."/>
            <person name="Yuan Y.-J."/>
        </authorList>
    </citation>
    <scope>NUCLEOTIDE SEQUENCE [LARGE SCALE GENOMIC DNA]</scope>
    <source>
        <strain evidence="5">Hbe603</strain>
    </source>
</reference>
<dbReference type="EMBL" id="CP011974">
    <property type="protein sequence ID" value="AKO93588.1"/>
    <property type="molecule type" value="Genomic_DNA"/>
</dbReference>
<evidence type="ECO:0000313" key="5">
    <source>
        <dbReference type="Proteomes" id="UP000036202"/>
    </source>
</evidence>
<dbReference type="InterPro" id="IPR017853">
    <property type="entry name" value="GH"/>
</dbReference>
<accession>A0A0H4KZ14</accession>
<dbReference type="GO" id="GO:0004553">
    <property type="term" value="F:hydrolase activity, hydrolyzing O-glycosyl compounds"/>
    <property type="evidence" value="ECO:0007669"/>
    <property type="project" value="InterPro"/>
</dbReference>
<dbReference type="PATRIC" id="fig|135735.6.peg.3577"/>
<feature type="signal peptide" evidence="2">
    <location>
        <begin position="1"/>
        <end position="27"/>
    </location>
</feature>
<organism evidence="4 5">
    <name type="scientific">Priestia filamentosa</name>
    <dbReference type="NCBI Taxonomy" id="1402861"/>
    <lineage>
        <taxon>Bacteria</taxon>
        <taxon>Bacillati</taxon>
        <taxon>Bacillota</taxon>
        <taxon>Bacilli</taxon>
        <taxon>Bacillales</taxon>
        <taxon>Bacillaceae</taxon>
        <taxon>Priestia</taxon>
    </lineage>
</organism>
<dbReference type="RefSeq" id="WP_046217709.1">
    <property type="nucleotide sequence ID" value="NZ_CP011974.1"/>
</dbReference>
<dbReference type="Gene3D" id="2.10.10.20">
    <property type="entry name" value="Carbohydrate-binding module superfamily 5/12"/>
    <property type="match status" value="1"/>
</dbReference>
<evidence type="ECO:0000313" key="4">
    <source>
        <dbReference type="EMBL" id="AKO93588.1"/>
    </source>
</evidence>
<dbReference type="CDD" id="cd00598">
    <property type="entry name" value="GH18_chitinase-like"/>
    <property type="match status" value="1"/>
</dbReference>
<gene>
    <name evidence="4" type="ORF">BEH_16825</name>
</gene>
<dbReference type="PROSITE" id="PS51910">
    <property type="entry name" value="GH18_2"/>
    <property type="match status" value="1"/>
</dbReference>
<dbReference type="SUPFAM" id="SSF51445">
    <property type="entry name" value="(Trans)glycosidases"/>
    <property type="match status" value="1"/>
</dbReference>
<name>A0A0H4KZ14_9BACI</name>
<dbReference type="Proteomes" id="UP000036202">
    <property type="component" value="Chromosome"/>
</dbReference>
<keyword evidence="5" id="KW-1185">Reference proteome</keyword>
<evidence type="ECO:0000256" key="1">
    <source>
        <dbReference type="SAM" id="MobiDB-lite"/>
    </source>
</evidence>
<dbReference type="OrthoDB" id="9775889at2"/>
<dbReference type="KEGG" id="beo:BEH_16825"/>
<dbReference type="Pfam" id="PF00704">
    <property type="entry name" value="Glyco_hydro_18"/>
    <property type="match status" value="1"/>
</dbReference>